<evidence type="ECO:0000313" key="2">
    <source>
        <dbReference type="Proteomes" id="UP000789525"/>
    </source>
</evidence>
<feature type="non-terminal residue" evidence="1">
    <location>
        <position position="132"/>
    </location>
</feature>
<organism evidence="1 2">
    <name type="scientific">Acaulospora colombiana</name>
    <dbReference type="NCBI Taxonomy" id="27376"/>
    <lineage>
        <taxon>Eukaryota</taxon>
        <taxon>Fungi</taxon>
        <taxon>Fungi incertae sedis</taxon>
        <taxon>Mucoromycota</taxon>
        <taxon>Glomeromycotina</taxon>
        <taxon>Glomeromycetes</taxon>
        <taxon>Diversisporales</taxon>
        <taxon>Acaulosporaceae</taxon>
        <taxon>Acaulospora</taxon>
    </lineage>
</organism>
<evidence type="ECO:0000313" key="1">
    <source>
        <dbReference type="EMBL" id="CAG8714588.1"/>
    </source>
</evidence>
<reference evidence="1" key="1">
    <citation type="submission" date="2021-06" db="EMBL/GenBank/DDBJ databases">
        <authorList>
            <person name="Kallberg Y."/>
            <person name="Tangrot J."/>
            <person name="Rosling A."/>
        </authorList>
    </citation>
    <scope>NUCLEOTIDE SEQUENCE</scope>
    <source>
        <strain evidence="1">CL356</strain>
    </source>
</reference>
<dbReference type="Proteomes" id="UP000789525">
    <property type="component" value="Unassembled WGS sequence"/>
</dbReference>
<proteinExistence type="predicted"/>
<gene>
    <name evidence="1" type="ORF">ACOLOM_LOCUS10842</name>
</gene>
<dbReference type="EMBL" id="CAJVPT010036453">
    <property type="protein sequence ID" value="CAG8714588.1"/>
    <property type="molecule type" value="Genomic_DNA"/>
</dbReference>
<name>A0ACA9PKF0_9GLOM</name>
<accession>A0ACA9PKF0</accession>
<sequence length="132" mass="14349">MGFGGALEGRFRVLAADRKGRPALERERGESRWPVSDVREAPLGILNLTFRHITDIIASVMRPSGSTPKRLYGAAGAWIRREPGVSETSQRLSHVSKVGKSLSLEVVMGICIVDVGKQLPSIQNLDLSAKGR</sequence>
<protein>
    <submittedName>
        <fullName evidence="1">6527_t:CDS:1</fullName>
    </submittedName>
</protein>
<keyword evidence="2" id="KW-1185">Reference proteome</keyword>
<comment type="caution">
    <text evidence="1">The sequence shown here is derived from an EMBL/GenBank/DDBJ whole genome shotgun (WGS) entry which is preliminary data.</text>
</comment>